<proteinExistence type="predicted"/>
<keyword evidence="1" id="KW-0812">Transmembrane</keyword>
<dbReference type="EMBL" id="JAYWVC010000095">
    <property type="protein sequence ID" value="MED7825095.1"/>
    <property type="molecule type" value="Genomic_DNA"/>
</dbReference>
<evidence type="ECO:0000313" key="3">
    <source>
        <dbReference type="Proteomes" id="UP001333996"/>
    </source>
</evidence>
<evidence type="ECO:0008006" key="4">
    <source>
        <dbReference type="Google" id="ProtNLM"/>
    </source>
</evidence>
<sequence length="302" mass="31964">MSENQDGAEPVGQAAGVGPVEAVPSVVNAEPVAASPAEFVASVEFVAPSPAKKAVRRGRVAVMAGSVLLAGAVVAGAGFTVVTVRNADHDPGAPVWKLPDDKEKKKKRTATASGLAGMLVPYDTDGWVRGPDLGEFGSDTQLSGAQATALSKESLRDLPRSQRRQLEKQIDRQHITGMAMRSYYNADGSNLSGNEGIFTVSIVLSRMESRAAVRDIWRFESKFLDALDILRDGPTITGHKNAKCFLPPKDADADLDSMYCSAYVGDVLVTATADGVKPLDTKGVAMLLRTQLDRIAEPGEAV</sequence>
<organism evidence="2 3">
    <name type="scientific">Streptomyces chiangmaiensis</name>
    <dbReference type="NCBI Taxonomy" id="766497"/>
    <lineage>
        <taxon>Bacteria</taxon>
        <taxon>Bacillati</taxon>
        <taxon>Actinomycetota</taxon>
        <taxon>Actinomycetes</taxon>
        <taxon>Kitasatosporales</taxon>
        <taxon>Streptomycetaceae</taxon>
        <taxon>Streptomyces</taxon>
    </lineage>
</organism>
<reference evidence="2" key="1">
    <citation type="submission" date="2024-01" db="EMBL/GenBank/DDBJ databases">
        <title>First draft genome sequence data of TA4-1, the type strain of Gram-positive actinobacterium Streptomyces chiangmaiensis.</title>
        <authorList>
            <person name="Yasawong M."/>
            <person name="Nantapong N."/>
        </authorList>
    </citation>
    <scope>NUCLEOTIDE SEQUENCE</scope>
    <source>
        <strain evidence="2">TA4-1</strain>
    </source>
</reference>
<evidence type="ECO:0000256" key="1">
    <source>
        <dbReference type="SAM" id="Phobius"/>
    </source>
</evidence>
<accession>A0ABU7FLU5</accession>
<protein>
    <recommendedName>
        <fullName evidence="4">Secreted protein</fullName>
    </recommendedName>
</protein>
<keyword evidence="1" id="KW-1133">Transmembrane helix</keyword>
<gene>
    <name evidence="2" type="ORF">VXC91_24670</name>
</gene>
<dbReference type="Proteomes" id="UP001333996">
    <property type="component" value="Unassembled WGS sequence"/>
</dbReference>
<comment type="caution">
    <text evidence="2">The sequence shown here is derived from an EMBL/GenBank/DDBJ whole genome shotgun (WGS) entry which is preliminary data.</text>
</comment>
<evidence type="ECO:0000313" key="2">
    <source>
        <dbReference type="EMBL" id="MED7825095.1"/>
    </source>
</evidence>
<keyword evidence="1" id="KW-0472">Membrane</keyword>
<name>A0ABU7FLU5_9ACTN</name>
<dbReference type="RefSeq" id="WP_329509519.1">
    <property type="nucleotide sequence ID" value="NZ_BAAAYZ010000092.1"/>
</dbReference>
<feature type="transmembrane region" description="Helical" evidence="1">
    <location>
        <begin position="60"/>
        <end position="82"/>
    </location>
</feature>
<keyword evidence="3" id="KW-1185">Reference proteome</keyword>